<dbReference type="PROSITE" id="PS50109">
    <property type="entry name" value="HIS_KIN"/>
    <property type="match status" value="1"/>
</dbReference>
<dbReference type="FunFam" id="3.30.565.10:FF:000010">
    <property type="entry name" value="Sensor histidine kinase RcsC"/>
    <property type="match status" value="1"/>
</dbReference>
<keyword evidence="9" id="KW-0418">Kinase</keyword>
<comment type="function">
    <text evidence="15">Member of the two-component regulatory system BvgS/BvgA. Phosphorylates BvgA via a four-step phosphorelay in response to environmental signals.</text>
</comment>
<dbReference type="Gene3D" id="6.10.340.10">
    <property type="match status" value="1"/>
</dbReference>
<keyword evidence="6" id="KW-0812">Transmembrane</keyword>
<evidence type="ECO:0000256" key="12">
    <source>
        <dbReference type="ARBA" id="ARBA00023012"/>
    </source>
</evidence>
<dbReference type="SUPFAM" id="SSF55874">
    <property type="entry name" value="ATPase domain of HSP90 chaperone/DNA topoisomerase II/histidine kinase"/>
    <property type="match status" value="1"/>
</dbReference>
<keyword evidence="10 22" id="KW-0067">ATP-binding</keyword>
<keyword evidence="12" id="KW-0902">Two-component regulatory system</keyword>
<feature type="modified residue" description="4-aspartylphosphate" evidence="17">
    <location>
        <position position="577"/>
    </location>
</feature>
<reference evidence="22" key="4">
    <citation type="journal article" date="2004" name="J. Biol. Chem.">
        <title>Ligand-induced conformational shift in the N-terminal domain of GRP94, an Hsp90 chaperone.</title>
        <authorList>
            <person name="Immormino R.M."/>
            <person name="Dollins D.E."/>
            <person name="Shaffer P.L."/>
            <person name="Soldano K.L."/>
            <person name="Walker M.A."/>
            <person name="Gewirth D.T."/>
        </authorList>
    </citation>
    <scope>NUCLEOTIDE SEQUENCE</scope>
</reference>
<evidence type="ECO:0000256" key="8">
    <source>
        <dbReference type="ARBA" id="ARBA00022741"/>
    </source>
</evidence>
<dbReference type="Gene3D" id="3.40.50.2300">
    <property type="match status" value="1"/>
</dbReference>
<dbReference type="InterPro" id="IPR011006">
    <property type="entry name" value="CheY-like_superfamily"/>
</dbReference>
<dbReference type="CDD" id="cd06225">
    <property type="entry name" value="HAMP"/>
    <property type="match status" value="1"/>
</dbReference>
<dbReference type="InterPro" id="IPR001789">
    <property type="entry name" value="Sig_transdc_resp-reg_receiver"/>
</dbReference>
<accession>A0A8B6X9K7</accession>
<evidence type="ECO:0000256" key="11">
    <source>
        <dbReference type="ARBA" id="ARBA00022989"/>
    </source>
</evidence>
<keyword evidence="21" id="KW-1185">Reference proteome</keyword>
<dbReference type="Pfam" id="PF00512">
    <property type="entry name" value="HisKA"/>
    <property type="match status" value="1"/>
</dbReference>
<evidence type="ECO:0000256" key="4">
    <source>
        <dbReference type="ARBA" id="ARBA00022553"/>
    </source>
</evidence>
<dbReference type="Proteomes" id="UP000675920">
    <property type="component" value="Unplaced"/>
</dbReference>
<feature type="domain" description="HAMP" evidence="20">
    <location>
        <begin position="192"/>
        <end position="245"/>
    </location>
</feature>
<feature type="domain" description="Response regulatory" evidence="19">
    <location>
        <begin position="528"/>
        <end position="647"/>
    </location>
</feature>
<dbReference type="InterPro" id="IPR033417">
    <property type="entry name" value="CHASE8"/>
</dbReference>
<protein>
    <recommendedName>
        <fullName evidence="16">Virulence sensor protein BvgS</fullName>
        <ecNumber evidence="3">2.7.13.3</ecNumber>
    </recommendedName>
</protein>
<dbReference type="SMART" id="SM00388">
    <property type="entry name" value="HisKA"/>
    <property type="match status" value="1"/>
</dbReference>
<dbReference type="Pfam" id="PF00672">
    <property type="entry name" value="HAMP"/>
    <property type="match status" value="1"/>
</dbReference>
<reference evidence="22" key="2">
    <citation type="journal article" date="2004" name="Cell">
        <title>The Mechanism of Hsp90 regulation by the protein kinase-specific cochaperone p50(cdc37).</title>
        <authorList>
            <person name="Roe S.M."/>
            <person name="Ali M.M."/>
            <person name="Meyer P."/>
            <person name="Vaughan C.K."/>
            <person name="Panaretou B."/>
            <person name="Piper P.W."/>
            <person name="Prodromou C."/>
            <person name="Pearl L.H."/>
        </authorList>
    </citation>
    <scope>NUCLEOTIDE SEQUENCE</scope>
</reference>
<dbReference type="InterPro" id="IPR003660">
    <property type="entry name" value="HAMP_dom"/>
</dbReference>
<evidence type="ECO:0000256" key="6">
    <source>
        <dbReference type="ARBA" id="ARBA00022692"/>
    </source>
</evidence>
<keyword evidence="14" id="KW-0472">Membrane</keyword>
<dbReference type="GO" id="GO:0000155">
    <property type="term" value="F:phosphorelay sensor kinase activity"/>
    <property type="evidence" value="ECO:0007669"/>
    <property type="project" value="InterPro"/>
</dbReference>
<dbReference type="Gene3D" id="1.10.287.130">
    <property type="match status" value="1"/>
</dbReference>
<dbReference type="AlphaFoldDB" id="A0A8B6X9K7"/>
<dbReference type="InterPro" id="IPR004358">
    <property type="entry name" value="Sig_transdc_His_kin-like_C"/>
</dbReference>
<keyword evidence="5" id="KW-0808">Transferase</keyword>
<evidence type="ECO:0000256" key="10">
    <source>
        <dbReference type="ARBA" id="ARBA00022840"/>
    </source>
</evidence>
<evidence type="ECO:0000313" key="21">
    <source>
        <dbReference type="Proteomes" id="UP000675920"/>
    </source>
</evidence>
<dbReference type="FunFam" id="1.10.287.130:FF:000004">
    <property type="entry name" value="Ethylene receptor 1"/>
    <property type="match status" value="1"/>
</dbReference>
<evidence type="ECO:0000256" key="1">
    <source>
        <dbReference type="ARBA" id="ARBA00000085"/>
    </source>
</evidence>
<dbReference type="RefSeq" id="WP_051378769.1">
    <property type="nucleotide sequence ID" value="NZ_AXWS01000014.1"/>
</dbReference>
<dbReference type="SUPFAM" id="SSF47384">
    <property type="entry name" value="Homodimeric domain of signal transducing histidine kinase"/>
    <property type="match status" value="1"/>
</dbReference>
<dbReference type="SUPFAM" id="SSF158472">
    <property type="entry name" value="HAMP domain-like"/>
    <property type="match status" value="1"/>
</dbReference>
<evidence type="ECO:0000256" key="7">
    <source>
        <dbReference type="ARBA" id="ARBA00022729"/>
    </source>
</evidence>
<keyword evidence="11" id="KW-1133">Transmembrane helix</keyword>
<evidence type="ECO:0000259" key="19">
    <source>
        <dbReference type="PROSITE" id="PS50110"/>
    </source>
</evidence>
<evidence type="ECO:0000256" key="13">
    <source>
        <dbReference type="ARBA" id="ARBA00023026"/>
    </source>
</evidence>
<dbReference type="CDD" id="cd16922">
    <property type="entry name" value="HATPase_EvgS-ArcB-TorS-like"/>
    <property type="match status" value="1"/>
</dbReference>
<evidence type="ECO:0000256" key="14">
    <source>
        <dbReference type="ARBA" id="ARBA00023136"/>
    </source>
</evidence>
<dbReference type="Pfam" id="PF02518">
    <property type="entry name" value="HATPase_c"/>
    <property type="match status" value="1"/>
</dbReference>
<proteinExistence type="predicted"/>
<keyword evidence="8" id="KW-0547">Nucleotide-binding</keyword>
<dbReference type="SMART" id="SM00387">
    <property type="entry name" value="HATPase_c"/>
    <property type="match status" value="1"/>
</dbReference>
<dbReference type="EC" id="2.7.13.3" evidence="3"/>
<dbReference type="CDD" id="cd17546">
    <property type="entry name" value="REC_hyHK_CKI1_RcsC-like"/>
    <property type="match status" value="1"/>
</dbReference>
<evidence type="ECO:0000259" key="20">
    <source>
        <dbReference type="PROSITE" id="PS50885"/>
    </source>
</evidence>
<evidence type="ECO:0000256" key="17">
    <source>
        <dbReference type="PROSITE-ProRule" id="PRU00169"/>
    </source>
</evidence>
<dbReference type="SMART" id="SM00304">
    <property type="entry name" value="HAMP"/>
    <property type="match status" value="1"/>
</dbReference>
<comment type="catalytic activity">
    <reaction evidence="1">
        <text>ATP + protein L-histidine = ADP + protein N-phospho-L-histidine.</text>
        <dbReference type="EC" id="2.7.13.3"/>
    </reaction>
</comment>
<organism evidence="21 22">
    <name type="scientific">Derxia gummosa DSM 723</name>
    <dbReference type="NCBI Taxonomy" id="1121388"/>
    <lineage>
        <taxon>Bacteria</taxon>
        <taxon>Pseudomonadati</taxon>
        <taxon>Pseudomonadota</taxon>
        <taxon>Betaproteobacteria</taxon>
        <taxon>Burkholderiales</taxon>
        <taxon>Alcaligenaceae</taxon>
        <taxon>Derxia</taxon>
    </lineage>
</organism>
<dbReference type="PANTHER" id="PTHR45339">
    <property type="entry name" value="HYBRID SIGNAL TRANSDUCTION HISTIDINE KINASE J"/>
    <property type="match status" value="1"/>
</dbReference>
<dbReference type="InterPro" id="IPR003661">
    <property type="entry name" value="HisK_dim/P_dom"/>
</dbReference>
<dbReference type="GO" id="GO:0005524">
    <property type="term" value="F:ATP binding"/>
    <property type="evidence" value="ECO:0007669"/>
    <property type="project" value="UniProtKB-KW"/>
</dbReference>
<reference evidence="22" key="5">
    <citation type="submission" date="2025-08" db="UniProtKB">
        <authorList>
            <consortium name="RefSeq"/>
        </authorList>
    </citation>
    <scope>IDENTIFICATION</scope>
</reference>
<dbReference type="PRINTS" id="PR00344">
    <property type="entry name" value="BCTRLSENSOR"/>
</dbReference>
<dbReference type="Pfam" id="PF17152">
    <property type="entry name" value="CHASE8"/>
    <property type="match status" value="1"/>
</dbReference>
<dbReference type="InterPro" id="IPR036890">
    <property type="entry name" value="HATPase_C_sf"/>
</dbReference>
<sequence length="658" mass="70458">MPLRARLSDTLAARLARINRRSALLTFLLAATLVGGTEMLFVRDDAIQSGRRVAGLLARNSGAALAFDDARVGGDVLDSLRGDPAVGSAVIVGLDGHVLARFTRGGIEDTTAGHGEPLADDRAAADADERFGVLTLRFREPVVVAGDTIGHVVLVEDIAPVIRHVALRAGALAGLLLLALLLSARLLARQQAEVARPLGQLTRLTEHVRTTGDYARRSGIDRADEIGRLASAFDAMLGQIQDRDRQLAQQRDGLEQLVQERTADLLRATEEARAANRAKSEFLAVMSHEIRTPLNGVIGMTELLGTTTLDERQRRYVTAAAASGRHLLGLLNDILDFSKVEADRLALAPEPVEPGRLAREVIEAFLAEAAARELRIECDIAADVPLCVRADGLRLRQVLVNLVGNAIKFTPSGWVRLELTAAPAEGPDKVWLRFAVADSGIGIAPDARERIFDAFTQADSSTTRRYGGTGLGLAINARLVRLMGGELKVDSQLGAGSNFHFAAVFDCLSPAHEHAATARAAAAPRRQRVLVAEDNAVNQEVMRAMLDCCGVDITLAADGREAVAAARGTAFDLVLMDCLMPVLDGYEATRHIRAIEQAEARVPAAIIAVTANATEDDRRLCLAAGMDDFLAKPVSLDALRAVLDRWRDGRGRAGEQAA</sequence>
<keyword evidence="7" id="KW-0732">Signal</keyword>
<evidence type="ECO:0000256" key="16">
    <source>
        <dbReference type="ARBA" id="ARBA00070152"/>
    </source>
</evidence>
<dbReference type="CDD" id="cd00082">
    <property type="entry name" value="HisKA"/>
    <property type="match status" value="1"/>
</dbReference>
<reference evidence="22" key="3">
    <citation type="journal article" date="2004" name="Chem. Biol.">
        <title>Structure-activity relationships in purine-based inhibitor binding to HSP90 isoforms.</title>
        <authorList>
            <person name="Wright L."/>
            <person name="Barril X."/>
            <person name="Dymock B."/>
            <person name="Sheridan L."/>
            <person name="Surgenor A."/>
            <person name="Beswick M."/>
            <person name="Drysdale M."/>
            <person name="Collier A."/>
            <person name="Massey A."/>
            <person name="Davies N."/>
            <person name="Fink A."/>
            <person name="Fromont C."/>
            <person name="Aherne W."/>
            <person name="Boxall K."/>
            <person name="Sharp S."/>
            <person name="Workman P."/>
            <person name="Hubbard R.E."/>
        </authorList>
    </citation>
    <scope>NUCLEOTIDE SEQUENCE</scope>
</reference>
<keyword evidence="4 17" id="KW-0597">Phosphoprotein</keyword>
<dbReference type="Pfam" id="PF00072">
    <property type="entry name" value="Response_reg"/>
    <property type="match status" value="1"/>
</dbReference>
<reference evidence="22" key="1">
    <citation type="journal article" date="2004" name="Biochemistry">
        <title>Crystal structure of the C-terminal domain of the two-component system transmitter protein nitrogen regulator II (NRII; NtrB), regulator of nitrogen assimilation in Escherichia coli.</title>
        <authorList>
            <person name="Song Y."/>
            <person name="Peisach D."/>
            <person name="Pioszak A.A."/>
            <person name="Xu Z."/>
            <person name="Ninfa A.J."/>
        </authorList>
    </citation>
    <scope>NUCLEOTIDE SEQUENCE</scope>
</reference>
<feature type="domain" description="Histidine kinase" evidence="18">
    <location>
        <begin position="285"/>
        <end position="501"/>
    </location>
</feature>
<dbReference type="PROSITE" id="PS50885">
    <property type="entry name" value="HAMP"/>
    <property type="match status" value="1"/>
</dbReference>
<evidence type="ECO:0000256" key="2">
    <source>
        <dbReference type="ARBA" id="ARBA00004370"/>
    </source>
</evidence>
<dbReference type="OrthoDB" id="8570858at2"/>
<comment type="subcellular location">
    <subcellularLocation>
        <location evidence="2">Membrane</location>
    </subcellularLocation>
</comment>
<name>A0A8B6X9K7_9BURK</name>
<evidence type="ECO:0000259" key="18">
    <source>
        <dbReference type="PROSITE" id="PS50109"/>
    </source>
</evidence>
<dbReference type="InterPro" id="IPR005467">
    <property type="entry name" value="His_kinase_dom"/>
</dbReference>
<evidence type="ECO:0000256" key="5">
    <source>
        <dbReference type="ARBA" id="ARBA00022679"/>
    </source>
</evidence>
<keyword evidence="13" id="KW-0843">Virulence</keyword>
<dbReference type="InterPro" id="IPR036097">
    <property type="entry name" value="HisK_dim/P_sf"/>
</dbReference>
<evidence type="ECO:0000256" key="15">
    <source>
        <dbReference type="ARBA" id="ARBA00058004"/>
    </source>
</evidence>
<dbReference type="InterPro" id="IPR003594">
    <property type="entry name" value="HATPase_dom"/>
</dbReference>
<dbReference type="GO" id="GO:0016020">
    <property type="term" value="C:membrane"/>
    <property type="evidence" value="ECO:0007669"/>
    <property type="project" value="UniProtKB-SubCell"/>
</dbReference>
<dbReference type="Gene3D" id="3.30.565.10">
    <property type="entry name" value="Histidine kinase-like ATPase, C-terminal domain"/>
    <property type="match status" value="1"/>
</dbReference>
<evidence type="ECO:0000256" key="9">
    <source>
        <dbReference type="ARBA" id="ARBA00022777"/>
    </source>
</evidence>
<dbReference type="PROSITE" id="PS50110">
    <property type="entry name" value="RESPONSE_REGULATORY"/>
    <property type="match status" value="1"/>
</dbReference>
<evidence type="ECO:0000256" key="3">
    <source>
        <dbReference type="ARBA" id="ARBA00012438"/>
    </source>
</evidence>
<dbReference type="PANTHER" id="PTHR45339:SF1">
    <property type="entry name" value="HYBRID SIGNAL TRANSDUCTION HISTIDINE KINASE J"/>
    <property type="match status" value="1"/>
</dbReference>
<evidence type="ECO:0000313" key="22">
    <source>
        <dbReference type="RefSeq" id="WP_051378769.1"/>
    </source>
</evidence>
<dbReference type="SMART" id="SM00448">
    <property type="entry name" value="REC"/>
    <property type="match status" value="1"/>
</dbReference>
<dbReference type="SUPFAM" id="SSF52172">
    <property type="entry name" value="CheY-like"/>
    <property type="match status" value="1"/>
</dbReference>